<reference evidence="5" key="3">
    <citation type="submission" date="2021-02" db="UniProtKB">
        <authorList>
            <consortium name="EnsemblMetazoa"/>
        </authorList>
    </citation>
    <scope>IDENTIFICATION</scope>
    <source>
        <strain evidence="5">USDA</strain>
    </source>
</reference>
<evidence type="ECO:0000313" key="6">
    <source>
        <dbReference type="Proteomes" id="UP000009046"/>
    </source>
</evidence>
<dbReference type="InParanoid" id="E0W096"/>
<dbReference type="PROSITE" id="PS50025">
    <property type="entry name" value="LAM_G_DOMAIN"/>
    <property type="match status" value="1"/>
</dbReference>
<evidence type="ECO:0000256" key="2">
    <source>
        <dbReference type="SAM" id="MobiDB-lite"/>
    </source>
</evidence>
<dbReference type="GeneID" id="8240400"/>
<sequence length="212" mass="24717">MFKPLEGVLFSLRSKKEKNSYLSLELKEPDRIRILHSGKNGTQAIVIPMKINDGHWHQLGIALQDDNSVRSFLDCAWVSTDILKRNELYHPEDADLIIGYLFQGELEQLMIVSNPGAVAQQCSSTKIPIFDPTIIDQNERKKKKNFFTNKKTKKKIQHHHHQHQQHQQHRQHHHRRQREKLLFKKINKFTRDDESIEGSGYGGSSFNKTDFG</sequence>
<dbReference type="KEGG" id="phu:Phum_PHUM547830"/>
<reference evidence="4" key="1">
    <citation type="submission" date="2007-04" db="EMBL/GenBank/DDBJ databases">
        <title>Annotation of Pediculus humanus corporis strain USDA.</title>
        <authorList>
            <person name="Kirkness E."/>
            <person name="Hannick L."/>
            <person name="Hass B."/>
            <person name="Bruggner R."/>
            <person name="Lawson D."/>
            <person name="Bidwell S."/>
            <person name="Joardar V."/>
            <person name="Caler E."/>
            <person name="Walenz B."/>
            <person name="Inman J."/>
            <person name="Schobel S."/>
            <person name="Galinsky K."/>
            <person name="Amedeo P."/>
            <person name="Strausberg R."/>
        </authorList>
    </citation>
    <scope>NUCLEOTIDE SEQUENCE</scope>
    <source>
        <strain evidence="4">USDA</strain>
    </source>
</reference>
<gene>
    <name evidence="5" type="primary">8240400</name>
    <name evidence="4" type="ORF">Phum_PHUM547830</name>
</gene>
<dbReference type="InterPro" id="IPR013320">
    <property type="entry name" value="ConA-like_dom_sf"/>
</dbReference>
<accession>E0W096</accession>
<dbReference type="VEuPathDB" id="VectorBase:PHUM547830"/>
<keyword evidence="6" id="KW-1185">Reference proteome</keyword>
<dbReference type="OrthoDB" id="5989160at2759"/>
<name>E0W096_PEDHC</name>
<evidence type="ECO:0000259" key="3">
    <source>
        <dbReference type="PROSITE" id="PS50025"/>
    </source>
</evidence>
<dbReference type="EMBL" id="DS235857">
    <property type="protein sequence ID" value="EEB19052.1"/>
    <property type="molecule type" value="Genomic_DNA"/>
</dbReference>
<dbReference type="SUPFAM" id="SSF49899">
    <property type="entry name" value="Concanavalin A-like lectins/glucanases"/>
    <property type="match status" value="1"/>
</dbReference>
<proteinExistence type="predicted"/>
<dbReference type="eggNOG" id="ENOG502S4ZV">
    <property type="taxonomic scope" value="Eukaryota"/>
</dbReference>
<feature type="region of interest" description="Disordered" evidence="2">
    <location>
        <begin position="151"/>
        <end position="177"/>
    </location>
</feature>
<reference evidence="4" key="2">
    <citation type="submission" date="2007-04" db="EMBL/GenBank/DDBJ databases">
        <title>The genome of the human body louse.</title>
        <authorList>
            <consortium name="The Human Body Louse Genome Consortium"/>
            <person name="Kirkness E."/>
            <person name="Walenz B."/>
            <person name="Hass B."/>
            <person name="Bruggner R."/>
            <person name="Strausberg R."/>
        </authorList>
    </citation>
    <scope>NUCLEOTIDE SEQUENCE</scope>
    <source>
        <strain evidence="4">USDA</strain>
    </source>
</reference>
<protein>
    <recommendedName>
        <fullName evidence="3">Laminin G domain-containing protein</fullName>
    </recommendedName>
</protein>
<comment type="caution">
    <text evidence="1">Lacks conserved residue(s) required for the propagation of feature annotation.</text>
</comment>
<dbReference type="Gene3D" id="2.60.120.200">
    <property type="match status" value="1"/>
</dbReference>
<dbReference type="InterPro" id="IPR001791">
    <property type="entry name" value="Laminin_G"/>
</dbReference>
<dbReference type="EMBL" id="AAZO01006661">
    <property type="status" value="NOT_ANNOTATED_CDS"/>
    <property type="molecule type" value="Genomic_DNA"/>
</dbReference>
<dbReference type="CTD" id="8240400"/>
<dbReference type="RefSeq" id="XP_002431790.1">
    <property type="nucleotide sequence ID" value="XM_002431745.1"/>
</dbReference>
<dbReference type="EnsemblMetazoa" id="PHUM547830-RA">
    <property type="protein sequence ID" value="PHUM547830-PA"/>
    <property type="gene ID" value="PHUM547830"/>
</dbReference>
<organism>
    <name type="scientific">Pediculus humanus subsp. corporis</name>
    <name type="common">Body louse</name>
    <dbReference type="NCBI Taxonomy" id="121224"/>
    <lineage>
        <taxon>Eukaryota</taxon>
        <taxon>Metazoa</taxon>
        <taxon>Ecdysozoa</taxon>
        <taxon>Arthropoda</taxon>
        <taxon>Hexapoda</taxon>
        <taxon>Insecta</taxon>
        <taxon>Pterygota</taxon>
        <taxon>Neoptera</taxon>
        <taxon>Paraneoptera</taxon>
        <taxon>Psocodea</taxon>
        <taxon>Troctomorpha</taxon>
        <taxon>Phthiraptera</taxon>
        <taxon>Anoplura</taxon>
        <taxon>Pediculidae</taxon>
        <taxon>Pediculus</taxon>
    </lineage>
</organism>
<dbReference type="Proteomes" id="UP000009046">
    <property type="component" value="Unassembled WGS sequence"/>
</dbReference>
<feature type="domain" description="Laminin G" evidence="3">
    <location>
        <begin position="1"/>
        <end position="122"/>
    </location>
</feature>
<evidence type="ECO:0000256" key="1">
    <source>
        <dbReference type="PROSITE-ProRule" id="PRU00122"/>
    </source>
</evidence>
<dbReference type="Pfam" id="PF02210">
    <property type="entry name" value="Laminin_G_2"/>
    <property type="match status" value="1"/>
</dbReference>
<evidence type="ECO:0000313" key="4">
    <source>
        <dbReference type="EMBL" id="EEB19052.1"/>
    </source>
</evidence>
<dbReference type="AlphaFoldDB" id="E0W096"/>
<dbReference type="STRING" id="121224.E0W096"/>
<evidence type="ECO:0000313" key="5">
    <source>
        <dbReference type="EnsemblMetazoa" id="PHUM547830-PA"/>
    </source>
</evidence>
<dbReference type="HOGENOM" id="CLU_113040_0_0_1"/>